<proteinExistence type="predicted"/>
<gene>
    <name evidence="2" type="ORF">B0T20DRAFT_206771</name>
</gene>
<dbReference type="AlphaFoldDB" id="A0AAE0UCF2"/>
<name>A0AAE0UCF2_SORBR</name>
<evidence type="ECO:0008006" key="4">
    <source>
        <dbReference type="Google" id="ProtNLM"/>
    </source>
</evidence>
<sequence length="150" mass="16935">MSQADSTLMILIFLDASAGLTSYTPQKLNARPNNKHQSPSTNLPPQLRRFCRCQAFESSESTGEGCSCHKRERETWTCATQKAKMEQSGTHTCVTIMSCHFPYPFPADQILMEEYRNLTLQIFCTTLLLCHDGEFAASSCYRCARPLTPR</sequence>
<reference evidence="2" key="2">
    <citation type="submission" date="2023-07" db="EMBL/GenBank/DDBJ databases">
        <authorList>
            <consortium name="Lawrence Berkeley National Laboratory"/>
            <person name="Haridas S."/>
            <person name="Hensen N."/>
            <person name="Bonometti L."/>
            <person name="Westerberg I."/>
            <person name="Brannstrom I.O."/>
            <person name="Guillou S."/>
            <person name="Cros-Aarteil S."/>
            <person name="Calhoun S."/>
            <person name="Kuo A."/>
            <person name="Mondo S."/>
            <person name="Pangilinan J."/>
            <person name="Riley R."/>
            <person name="LaButti K."/>
            <person name="Andreopoulos B."/>
            <person name="Lipzen A."/>
            <person name="Chen C."/>
            <person name="Yanf M."/>
            <person name="Daum C."/>
            <person name="Ng V."/>
            <person name="Clum A."/>
            <person name="Steindorff A."/>
            <person name="Ohm R."/>
            <person name="Martin F."/>
            <person name="Silar P."/>
            <person name="Natvig D."/>
            <person name="Lalanne C."/>
            <person name="Gautier V."/>
            <person name="Ament-velasquez S.L."/>
            <person name="Kruys A."/>
            <person name="Hutchinson M.I."/>
            <person name="Powell A.J."/>
            <person name="Barry K."/>
            <person name="Miller A.N."/>
            <person name="Grigoriev I.V."/>
            <person name="Debuchy R."/>
            <person name="Gladieux P."/>
            <person name="Thoren M.H."/>
            <person name="Johannesson H."/>
        </authorList>
    </citation>
    <scope>NUCLEOTIDE SEQUENCE</scope>
    <source>
        <strain evidence="2">FGSC 1904</strain>
    </source>
</reference>
<evidence type="ECO:0000313" key="2">
    <source>
        <dbReference type="EMBL" id="KAK3398379.1"/>
    </source>
</evidence>
<feature type="signal peptide" evidence="1">
    <location>
        <begin position="1"/>
        <end position="19"/>
    </location>
</feature>
<reference evidence="2" key="1">
    <citation type="journal article" date="2023" name="Mol. Phylogenet. Evol.">
        <title>Genome-scale phylogeny and comparative genomics of the fungal order Sordariales.</title>
        <authorList>
            <person name="Hensen N."/>
            <person name="Bonometti L."/>
            <person name="Westerberg I."/>
            <person name="Brannstrom I.O."/>
            <person name="Guillou S."/>
            <person name="Cros-Aarteil S."/>
            <person name="Calhoun S."/>
            <person name="Haridas S."/>
            <person name="Kuo A."/>
            <person name="Mondo S."/>
            <person name="Pangilinan J."/>
            <person name="Riley R."/>
            <person name="LaButti K."/>
            <person name="Andreopoulos B."/>
            <person name="Lipzen A."/>
            <person name="Chen C."/>
            <person name="Yan M."/>
            <person name="Daum C."/>
            <person name="Ng V."/>
            <person name="Clum A."/>
            <person name="Steindorff A."/>
            <person name="Ohm R.A."/>
            <person name="Martin F."/>
            <person name="Silar P."/>
            <person name="Natvig D.O."/>
            <person name="Lalanne C."/>
            <person name="Gautier V."/>
            <person name="Ament-Velasquez S.L."/>
            <person name="Kruys A."/>
            <person name="Hutchinson M.I."/>
            <person name="Powell A.J."/>
            <person name="Barry K."/>
            <person name="Miller A.N."/>
            <person name="Grigoriev I.V."/>
            <person name="Debuchy R."/>
            <person name="Gladieux P."/>
            <person name="Hiltunen Thoren M."/>
            <person name="Johannesson H."/>
        </authorList>
    </citation>
    <scope>NUCLEOTIDE SEQUENCE</scope>
    <source>
        <strain evidence="2">FGSC 1904</strain>
    </source>
</reference>
<dbReference type="Proteomes" id="UP001281003">
    <property type="component" value="Unassembled WGS sequence"/>
</dbReference>
<accession>A0AAE0UCF2</accession>
<keyword evidence="3" id="KW-1185">Reference proteome</keyword>
<evidence type="ECO:0000313" key="3">
    <source>
        <dbReference type="Proteomes" id="UP001281003"/>
    </source>
</evidence>
<organism evidence="2 3">
    <name type="scientific">Sordaria brevicollis</name>
    <dbReference type="NCBI Taxonomy" id="83679"/>
    <lineage>
        <taxon>Eukaryota</taxon>
        <taxon>Fungi</taxon>
        <taxon>Dikarya</taxon>
        <taxon>Ascomycota</taxon>
        <taxon>Pezizomycotina</taxon>
        <taxon>Sordariomycetes</taxon>
        <taxon>Sordariomycetidae</taxon>
        <taxon>Sordariales</taxon>
        <taxon>Sordariaceae</taxon>
        <taxon>Sordaria</taxon>
    </lineage>
</organism>
<evidence type="ECO:0000256" key="1">
    <source>
        <dbReference type="SAM" id="SignalP"/>
    </source>
</evidence>
<protein>
    <recommendedName>
        <fullName evidence="4">Secreted protein</fullName>
    </recommendedName>
</protein>
<comment type="caution">
    <text evidence="2">The sequence shown here is derived from an EMBL/GenBank/DDBJ whole genome shotgun (WGS) entry which is preliminary data.</text>
</comment>
<dbReference type="EMBL" id="JAUTDP010000006">
    <property type="protein sequence ID" value="KAK3398379.1"/>
    <property type="molecule type" value="Genomic_DNA"/>
</dbReference>
<keyword evidence="1" id="KW-0732">Signal</keyword>
<feature type="chain" id="PRO_5041981451" description="Secreted protein" evidence="1">
    <location>
        <begin position="20"/>
        <end position="150"/>
    </location>
</feature>